<reference evidence="1" key="1">
    <citation type="journal article" date="2015" name="Nature">
        <title>Complex archaea that bridge the gap between prokaryotes and eukaryotes.</title>
        <authorList>
            <person name="Spang A."/>
            <person name="Saw J.H."/>
            <person name="Jorgensen S.L."/>
            <person name="Zaremba-Niedzwiedzka K."/>
            <person name="Martijn J."/>
            <person name="Lind A.E."/>
            <person name="van Eijk R."/>
            <person name="Schleper C."/>
            <person name="Guy L."/>
            <person name="Ettema T.J."/>
        </authorList>
    </citation>
    <scope>NUCLEOTIDE SEQUENCE</scope>
</reference>
<gene>
    <name evidence="1" type="ORF">LCGC14_1535090</name>
</gene>
<sequence length="57" mass="6821">MTTKSRAARERWLLTATDDEILEDARRRGEDPEETLRWVKSILLRALREHEAKRRST</sequence>
<dbReference type="EMBL" id="LAZR01011551">
    <property type="protein sequence ID" value="KKM61106.1"/>
    <property type="molecule type" value="Genomic_DNA"/>
</dbReference>
<name>A0A0F9JFL6_9ZZZZ</name>
<evidence type="ECO:0000313" key="1">
    <source>
        <dbReference type="EMBL" id="KKM61106.1"/>
    </source>
</evidence>
<protein>
    <submittedName>
        <fullName evidence="1">Uncharacterized protein</fullName>
    </submittedName>
</protein>
<organism evidence="1">
    <name type="scientific">marine sediment metagenome</name>
    <dbReference type="NCBI Taxonomy" id="412755"/>
    <lineage>
        <taxon>unclassified sequences</taxon>
        <taxon>metagenomes</taxon>
        <taxon>ecological metagenomes</taxon>
    </lineage>
</organism>
<proteinExistence type="predicted"/>
<comment type="caution">
    <text evidence="1">The sequence shown here is derived from an EMBL/GenBank/DDBJ whole genome shotgun (WGS) entry which is preliminary data.</text>
</comment>
<dbReference type="AlphaFoldDB" id="A0A0F9JFL6"/>
<accession>A0A0F9JFL6</accession>